<dbReference type="Pfam" id="PF18883">
    <property type="entry name" value="AC_1"/>
    <property type="match status" value="1"/>
</dbReference>
<organism evidence="3 4">
    <name type="scientific">Budvicia aquatica</name>
    <dbReference type="NCBI Taxonomy" id="82979"/>
    <lineage>
        <taxon>Bacteria</taxon>
        <taxon>Pseudomonadati</taxon>
        <taxon>Pseudomonadota</taxon>
        <taxon>Gammaproteobacteria</taxon>
        <taxon>Enterobacterales</taxon>
        <taxon>Budviciaceae</taxon>
        <taxon>Budvicia</taxon>
    </lineage>
</organism>
<evidence type="ECO:0000313" key="4">
    <source>
        <dbReference type="Proteomes" id="UP000224974"/>
    </source>
</evidence>
<dbReference type="InterPro" id="IPR005546">
    <property type="entry name" value="Autotransporte_beta"/>
</dbReference>
<dbReference type="InterPro" id="IPR011050">
    <property type="entry name" value="Pectin_lyase_fold/virulence"/>
</dbReference>
<dbReference type="PANTHER" id="PTHR12338">
    <property type="entry name" value="AUTOTRANSPORTER"/>
    <property type="match status" value="1"/>
</dbReference>
<dbReference type="GO" id="GO:0019867">
    <property type="term" value="C:outer membrane"/>
    <property type="evidence" value="ECO:0007669"/>
    <property type="project" value="InterPro"/>
</dbReference>
<name>A0A2C6BZ76_9GAMM</name>
<reference evidence="4" key="1">
    <citation type="submission" date="2017-09" db="EMBL/GenBank/DDBJ databases">
        <title>FDA dAtabase for Regulatory Grade micrObial Sequences (FDA-ARGOS): Supporting development and validation of Infectious Disease Dx tests.</title>
        <authorList>
            <person name="Minogue T."/>
            <person name="Wolcott M."/>
            <person name="Wasieloski L."/>
            <person name="Aguilar W."/>
            <person name="Moore D."/>
            <person name="Tallon L."/>
            <person name="Sadzewicz L."/>
            <person name="Ott S."/>
            <person name="Zhao X."/>
            <person name="Nagaraj S."/>
            <person name="Vavikolanu K."/>
            <person name="Aluvathingal J."/>
            <person name="Nadendla S."/>
            <person name="Sichtig H."/>
        </authorList>
    </citation>
    <scope>NUCLEOTIDE SEQUENCE [LARGE SCALE GENOMIC DNA]</scope>
    <source>
        <strain evidence="4">FDAARGOS_387</strain>
    </source>
</reference>
<dbReference type="Gene3D" id="2.40.128.130">
    <property type="entry name" value="Autotransporter beta-domain"/>
    <property type="match status" value="1"/>
</dbReference>
<dbReference type="Proteomes" id="UP000224974">
    <property type="component" value="Unassembled WGS sequence"/>
</dbReference>
<dbReference type="InterPro" id="IPR050909">
    <property type="entry name" value="Bact_Autotransporter_VF"/>
</dbReference>
<proteinExistence type="predicted"/>
<dbReference type="InterPro" id="IPR043990">
    <property type="entry name" value="AC_1"/>
</dbReference>
<dbReference type="InterPro" id="IPR012332">
    <property type="entry name" value="Autotransporter_pectin_lyase_C"/>
</dbReference>
<comment type="caution">
    <text evidence="3">The sequence shown here is derived from an EMBL/GenBank/DDBJ whole genome shotgun (WGS) entry which is preliminary data.</text>
</comment>
<keyword evidence="1" id="KW-0732">Signal</keyword>
<protein>
    <submittedName>
        <fullName evidence="3">Autotransporter outer membrane beta-barrel domain-containing protein</fullName>
    </submittedName>
</protein>
<sequence length="1034" mass="110703">MESYQIMKKQWKKIVPVVLAGSFLCGPFAEAATELTDKIYTNNIDPITSGSYSVSKGDVLLDASGYTGLPAYESSIINTMNGAVNININDGKTLTIKGYNNNPRPLNYHQGSALYAYQRGTLSGTMTFTGGNLIVSNEVTRTSHSSVFGLFADTGGKFDFKSDGDNKINLTVLVPMVGSMTADRHGIGLHNGELAFDGGNFLVKVDGDSVGSVNRRIGIEMAAGSNLDIKADNIWIEANEHALFIPATSGSSNPVARDVTNTAKFAADSIVLKGGTGITSTLETKFYKTKNFIEFTGETLIDAAVKGDSVFADIDGGRAIDVMATNITFNNKTTLLSENLTDLGTGPGYKHPVTGNWIDGYSLKAVSLEDSSTLVANDDLSISSNGGYYNTGLYVLKSLAQFNGKTDITMKNGVDSAKAVYVTSGANAVSKAEFNDDLAISLAGTRADYIAGIETASGGKVEVKKGLILNDNSDIYWAISSRGAKSQVDVNTSGSGTVQVIGDIGAANGGSIYMNLNNENSYLTATSYTSTSGATSKGKVNLDIANGAVWNMTGSSSVTELNLLEKGRINFMPPESHGAFKTLTVDGNYYGGGALYMNTVLADDDADTDKLIVKGNTSGETDLFVNNIGGGGVLTTDGIEIIQVAGQSDGMFTLKNRAVAGAYEYFLHKNKPDEENGSWYLRSELTPEPPITEPPVVIPPTVIVPPVVTPPPRPESKPDPIYRPEAGSYMANMAAANTLFNLRLEDREGRAENSSMWLRQVGSHTKFRDNSGQLRTSTNRYVIQGGGELFNTAFTASDRLGIGMMFGYGKANSHTDSTKSGYSSKGEVDGYSAGLYATWYQDANTLNGLYLDSWINYSWLDAQVNGEKLASESYDINGYSASLETGYRLPVYQGENGHVFITPQAQVIWNGLKADDHTESNGTRVKSGGSDNLQTRLGLKVSRDGVSDRDKGNDKLFSVYAEANWIYNSKQSDAYTSMDDVKVNMAGTRNVGELKLGTEGQLNKRLSLWSNVAQQLGGDGYSDTSVNLGIKYQF</sequence>
<dbReference type="Gene3D" id="2.160.20.20">
    <property type="match status" value="1"/>
</dbReference>
<feature type="domain" description="Autotransporter" evidence="2">
    <location>
        <begin position="749"/>
        <end position="1034"/>
    </location>
</feature>
<dbReference type="Pfam" id="PF03797">
    <property type="entry name" value="Autotransporter"/>
    <property type="match status" value="1"/>
</dbReference>
<evidence type="ECO:0000256" key="1">
    <source>
        <dbReference type="SAM" id="SignalP"/>
    </source>
</evidence>
<dbReference type="CDD" id="cd01344">
    <property type="entry name" value="PL2_Passenger_AT"/>
    <property type="match status" value="1"/>
</dbReference>
<accession>A0A2C6BZ76</accession>
<feature type="chain" id="PRO_5012609405" evidence="1">
    <location>
        <begin position="32"/>
        <end position="1034"/>
    </location>
</feature>
<dbReference type="EMBL" id="PDDX01000001">
    <property type="protein sequence ID" value="PHI29430.1"/>
    <property type="molecule type" value="Genomic_DNA"/>
</dbReference>
<dbReference type="SUPFAM" id="SSF51126">
    <property type="entry name" value="Pectin lyase-like"/>
    <property type="match status" value="1"/>
</dbReference>
<dbReference type="NCBIfam" id="TIGR01414">
    <property type="entry name" value="autotrans_barl"/>
    <property type="match status" value="1"/>
</dbReference>
<dbReference type="SUPFAM" id="SSF103515">
    <property type="entry name" value="Autotransporter"/>
    <property type="match status" value="1"/>
</dbReference>
<feature type="signal peptide" evidence="1">
    <location>
        <begin position="1"/>
        <end position="31"/>
    </location>
</feature>
<dbReference type="SMART" id="SM00869">
    <property type="entry name" value="Autotransporter"/>
    <property type="match status" value="1"/>
</dbReference>
<keyword evidence="4" id="KW-1185">Reference proteome</keyword>
<dbReference type="STRING" id="1111728.GCA_000427805_04800"/>
<dbReference type="AlphaFoldDB" id="A0A2C6BZ76"/>
<gene>
    <name evidence="3" type="ORF">CRN84_08855</name>
</gene>
<evidence type="ECO:0000259" key="2">
    <source>
        <dbReference type="PROSITE" id="PS51208"/>
    </source>
</evidence>
<dbReference type="PANTHER" id="PTHR12338:SF5">
    <property type="entry name" value="ANTIGEN 43-RELATED"/>
    <property type="match status" value="1"/>
</dbReference>
<dbReference type="PROSITE" id="PS51208">
    <property type="entry name" value="AUTOTRANSPORTER"/>
    <property type="match status" value="1"/>
</dbReference>
<dbReference type="InterPro" id="IPR036709">
    <property type="entry name" value="Autotransporte_beta_dom_sf"/>
</dbReference>
<dbReference type="InterPro" id="IPR006315">
    <property type="entry name" value="OM_autotransptr_brl_dom"/>
</dbReference>
<evidence type="ECO:0000313" key="3">
    <source>
        <dbReference type="EMBL" id="PHI29430.1"/>
    </source>
</evidence>